<gene>
    <name evidence="3" type="ORF">HNQ55_003445</name>
</gene>
<evidence type="ECO:0000313" key="4">
    <source>
        <dbReference type="Proteomes" id="UP000537141"/>
    </source>
</evidence>
<sequence>MKSKYLAATAGALLLAVSSLANASLMTLTFDDGDSLSDWIKDRATPAGFEIINNELVMTVNGLITSGHQATQGMQLDIGKANYMSVDMWIDSSWTASGRFAGMWGVAHNADDSRANEFPILEFQNNHNGHTGVAKWESGPGWVLPPSSLYTMDAFNQLEIMLNGGTYQYFVNGNLIHTGASTSAYLGWVILNGYNSMSDEGGYQVRYDNLTFGNVAVPEPSTLAIFTLALAGLTTRRFCKK</sequence>
<dbReference type="Gene3D" id="2.60.120.560">
    <property type="entry name" value="Exo-inulinase, domain 1"/>
    <property type="match status" value="1"/>
</dbReference>
<accession>A0A7X0NKD4</accession>
<evidence type="ECO:0000259" key="2">
    <source>
        <dbReference type="Pfam" id="PF07589"/>
    </source>
</evidence>
<dbReference type="Pfam" id="PF07589">
    <property type="entry name" value="PEP-CTERM"/>
    <property type="match status" value="1"/>
</dbReference>
<feature type="domain" description="Ice-binding protein C-terminal" evidence="2">
    <location>
        <begin position="216"/>
        <end position="237"/>
    </location>
</feature>
<feature type="signal peptide" evidence="1">
    <location>
        <begin position="1"/>
        <end position="23"/>
    </location>
</feature>
<dbReference type="InterPro" id="IPR013424">
    <property type="entry name" value="Ice-binding_C"/>
</dbReference>
<feature type="chain" id="PRO_5030529358" description="Ice-binding protein C-terminal domain-containing protein" evidence="1">
    <location>
        <begin position="24"/>
        <end position="241"/>
    </location>
</feature>
<keyword evidence="1" id="KW-0732">Signal</keyword>
<dbReference type="NCBIfam" id="TIGR02595">
    <property type="entry name" value="PEP_CTERM"/>
    <property type="match status" value="1"/>
</dbReference>
<protein>
    <recommendedName>
        <fullName evidence="2">Ice-binding protein C-terminal domain-containing protein</fullName>
    </recommendedName>
</protein>
<dbReference type="EMBL" id="JACHHU010000040">
    <property type="protein sequence ID" value="MBB6544911.1"/>
    <property type="molecule type" value="Genomic_DNA"/>
</dbReference>
<dbReference type="RefSeq" id="WP_184426468.1">
    <property type="nucleotide sequence ID" value="NZ_AP027362.1"/>
</dbReference>
<evidence type="ECO:0000313" key="3">
    <source>
        <dbReference type="EMBL" id="MBB6544911.1"/>
    </source>
</evidence>
<comment type="caution">
    <text evidence="3">The sequence shown here is derived from an EMBL/GenBank/DDBJ whole genome shotgun (WGS) entry which is preliminary data.</text>
</comment>
<reference evidence="3 4" key="1">
    <citation type="submission" date="2020-08" db="EMBL/GenBank/DDBJ databases">
        <title>Genomic Encyclopedia of Type Strains, Phase IV (KMG-IV): sequencing the most valuable type-strain genomes for metagenomic binning, comparative biology and taxonomic classification.</title>
        <authorList>
            <person name="Goeker M."/>
        </authorList>
    </citation>
    <scope>NUCLEOTIDE SEQUENCE [LARGE SCALE GENOMIC DNA]</scope>
    <source>
        <strain evidence="3 4">DSM 26287</strain>
    </source>
</reference>
<dbReference type="AlphaFoldDB" id="A0A7X0NKD4"/>
<dbReference type="Proteomes" id="UP000537141">
    <property type="component" value="Unassembled WGS sequence"/>
</dbReference>
<keyword evidence="4" id="KW-1185">Reference proteome</keyword>
<organism evidence="3 4">
    <name type="scientific">Thalassotalea piscium</name>
    <dbReference type="NCBI Taxonomy" id="1230533"/>
    <lineage>
        <taxon>Bacteria</taxon>
        <taxon>Pseudomonadati</taxon>
        <taxon>Pseudomonadota</taxon>
        <taxon>Gammaproteobacteria</taxon>
        <taxon>Alteromonadales</taxon>
        <taxon>Colwelliaceae</taxon>
        <taxon>Thalassotalea</taxon>
    </lineage>
</organism>
<proteinExistence type="predicted"/>
<evidence type="ECO:0000256" key="1">
    <source>
        <dbReference type="SAM" id="SignalP"/>
    </source>
</evidence>
<name>A0A7X0NKD4_9GAMM</name>